<dbReference type="Gene3D" id="3.40.50.2300">
    <property type="match status" value="1"/>
</dbReference>
<evidence type="ECO:0000313" key="5">
    <source>
        <dbReference type="EMBL" id="TWT59925.1"/>
    </source>
</evidence>
<gene>
    <name evidence="5" type="primary">yycF</name>
    <name evidence="5" type="ORF">Pan54_06360</name>
</gene>
<dbReference type="EMBL" id="SJPG01000001">
    <property type="protein sequence ID" value="TWT59925.1"/>
    <property type="molecule type" value="Genomic_DNA"/>
</dbReference>
<reference evidence="5 6" key="1">
    <citation type="submission" date="2019-02" db="EMBL/GenBank/DDBJ databases">
        <title>Deep-cultivation of Planctomycetes and their phenomic and genomic characterization uncovers novel biology.</title>
        <authorList>
            <person name="Wiegand S."/>
            <person name="Jogler M."/>
            <person name="Boedeker C."/>
            <person name="Pinto D."/>
            <person name="Vollmers J."/>
            <person name="Rivas-Marin E."/>
            <person name="Kohn T."/>
            <person name="Peeters S.H."/>
            <person name="Heuer A."/>
            <person name="Rast P."/>
            <person name="Oberbeckmann S."/>
            <person name="Bunk B."/>
            <person name="Jeske O."/>
            <person name="Meyerdierks A."/>
            <person name="Storesund J.E."/>
            <person name="Kallscheuer N."/>
            <person name="Luecker S."/>
            <person name="Lage O.M."/>
            <person name="Pohl T."/>
            <person name="Merkel B.J."/>
            <person name="Hornburger P."/>
            <person name="Mueller R.-W."/>
            <person name="Bruemmer F."/>
            <person name="Labrenz M."/>
            <person name="Spormann A.M."/>
            <person name="Op Den Camp H."/>
            <person name="Overmann J."/>
            <person name="Amann R."/>
            <person name="Jetten M.S.M."/>
            <person name="Mascher T."/>
            <person name="Medema M.H."/>
            <person name="Devos D.P."/>
            <person name="Kaster A.-K."/>
            <person name="Ovreas L."/>
            <person name="Rohde M."/>
            <person name="Galperin M.Y."/>
            <person name="Jogler C."/>
        </authorList>
    </citation>
    <scope>NUCLEOTIDE SEQUENCE [LARGE SCALE GENOMIC DNA]</scope>
    <source>
        <strain evidence="5 6">Pan54</strain>
    </source>
</reference>
<keyword evidence="2" id="KW-0902">Two-component regulatory system</keyword>
<name>A0A5C5XCL8_9PLAN</name>
<dbReference type="RefSeq" id="WP_146502101.1">
    <property type="nucleotide sequence ID" value="NZ_SJPG01000001.1"/>
</dbReference>
<dbReference type="PROSITE" id="PS50110">
    <property type="entry name" value="RESPONSE_REGULATORY"/>
    <property type="match status" value="1"/>
</dbReference>
<evidence type="ECO:0000313" key="6">
    <source>
        <dbReference type="Proteomes" id="UP000316095"/>
    </source>
</evidence>
<dbReference type="InterPro" id="IPR001789">
    <property type="entry name" value="Sig_transdc_resp-reg_receiver"/>
</dbReference>
<comment type="caution">
    <text evidence="5">The sequence shown here is derived from an EMBL/GenBank/DDBJ whole genome shotgun (WGS) entry which is preliminary data.</text>
</comment>
<evidence type="ECO:0000259" key="4">
    <source>
        <dbReference type="PROSITE" id="PS50110"/>
    </source>
</evidence>
<sequence length="131" mass="14671">MNKKSILIAEDNRVMADVVRFNLVRAGFEVVVAGDGLEALEITKSRQFDLVITDSQMPRMKGEEFCAELRKLANYQDVPVIMCSAKGFELNAERLRTQYGIERVLLKPFSPREVLAVVEERLNGAAVVNGL</sequence>
<proteinExistence type="predicted"/>
<keyword evidence="1 3" id="KW-0597">Phosphoprotein</keyword>
<dbReference type="AlphaFoldDB" id="A0A5C5XCL8"/>
<accession>A0A5C5XCL8</accession>
<keyword evidence="6" id="KW-1185">Reference proteome</keyword>
<dbReference type="Pfam" id="PF00072">
    <property type="entry name" value="Response_reg"/>
    <property type="match status" value="1"/>
</dbReference>
<dbReference type="Proteomes" id="UP000316095">
    <property type="component" value="Unassembled WGS sequence"/>
</dbReference>
<dbReference type="InterPro" id="IPR050595">
    <property type="entry name" value="Bact_response_regulator"/>
</dbReference>
<organism evidence="5 6">
    <name type="scientific">Rubinisphaera italica</name>
    <dbReference type="NCBI Taxonomy" id="2527969"/>
    <lineage>
        <taxon>Bacteria</taxon>
        <taxon>Pseudomonadati</taxon>
        <taxon>Planctomycetota</taxon>
        <taxon>Planctomycetia</taxon>
        <taxon>Planctomycetales</taxon>
        <taxon>Planctomycetaceae</taxon>
        <taxon>Rubinisphaera</taxon>
    </lineage>
</organism>
<evidence type="ECO:0000256" key="3">
    <source>
        <dbReference type="PROSITE-ProRule" id="PRU00169"/>
    </source>
</evidence>
<dbReference type="PANTHER" id="PTHR44591">
    <property type="entry name" value="STRESS RESPONSE REGULATOR PROTEIN 1"/>
    <property type="match status" value="1"/>
</dbReference>
<dbReference type="SUPFAM" id="SSF52172">
    <property type="entry name" value="CheY-like"/>
    <property type="match status" value="1"/>
</dbReference>
<feature type="modified residue" description="4-aspartylphosphate" evidence="3">
    <location>
        <position position="54"/>
    </location>
</feature>
<feature type="domain" description="Response regulatory" evidence="4">
    <location>
        <begin position="5"/>
        <end position="122"/>
    </location>
</feature>
<dbReference type="PANTHER" id="PTHR44591:SF14">
    <property type="entry name" value="PROTEIN PILG"/>
    <property type="match status" value="1"/>
</dbReference>
<dbReference type="SMART" id="SM00448">
    <property type="entry name" value="REC"/>
    <property type="match status" value="1"/>
</dbReference>
<dbReference type="OrthoDB" id="272828at2"/>
<dbReference type="InterPro" id="IPR011006">
    <property type="entry name" value="CheY-like_superfamily"/>
</dbReference>
<dbReference type="GO" id="GO:0000160">
    <property type="term" value="P:phosphorelay signal transduction system"/>
    <property type="evidence" value="ECO:0007669"/>
    <property type="project" value="UniProtKB-KW"/>
</dbReference>
<evidence type="ECO:0000256" key="2">
    <source>
        <dbReference type="ARBA" id="ARBA00023012"/>
    </source>
</evidence>
<protein>
    <submittedName>
        <fullName evidence="5">Transcriptional regulatory protein YycF</fullName>
    </submittedName>
</protein>
<evidence type="ECO:0000256" key="1">
    <source>
        <dbReference type="ARBA" id="ARBA00022553"/>
    </source>
</evidence>